<keyword evidence="2" id="KW-0547">Nucleotide-binding</keyword>
<evidence type="ECO:0000256" key="3">
    <source>
        <dbReference type="ARBA" id="ARBA00022801"/>
    </source>
</evidence>
<keyword evidence="10" id="KW-1185">Reference proteome</keyword>
<evidence type="ECO:0000256" key="7">
    <source>
        <dbReference type="SAM" id="MobiDB-lite"/>
    </source>
</evidence>
<dbReference type="InterPro" id="IPR027417">
    <property type="entry name" value="P-loop_NTPase"/>
</dbReference>
<feature type="region of interest" description="Disordered" evidence="7">
    <location>
        <begin position="1"/>
        <end position="29"/>
    </location>
</feature>
<sequence length="1139" mass="125527">MPCETSGQNPDASAHDLASAAGQTSPDGQAFGHMGASLAWRGRLGWRDEVVTALDQWIALEGGGGRAPQWRRVGAARSTAEPGIFVVDIRGSDLSADHLNELCLAGAEPGSVKAGFRAMDATVEGRLLRIRVAEFAAPPDPHVWILRHPPDFLLTALRDGIAGLPDGGLANLLARGEIGGTLSEAPAPPGLLPAQQLAYRACLGAGVWLVWGPPGTGKTRLLQAAIGDLITAGKRILLVSSTNIAVDNALKGVLAQQRHRPGEVVRVGPPQLREVAEDPDVCLPLMVRTRLAEVEERRRAVAEQLLEMRRDEDRLRHLDARLTGFDAAAYEKARIRLRTPGLGTESLAEALTACERAAENGARAVADAQRRCEAAERAAAETLPARREWQRVEEKRREVAKVEEAATQAEARALLAEHDCARIEGEISKLRRPSGKVRWRDRGRLAEHERALVGAVSLRDELRSHAATARRTAERFREDTEAALAQVVARIPFGPDEITRREDSARRAAAELSVLQTTQMATLERLESLRQAEAMSRAAEELVAECERHEWPTHHAEAETLRRKASREAARRTELEKRHCELQEEYDRLARDAQGEIIKAARLVATTLARFRTTKAVLAGPYDVVLIDEVGAATLPEVLLATAKASGSAVLLGDFMQLGAVLPNPIKDSDRPDIRRWLVPDVYEHCRVASPEAAAKHQGCLVMDTQHRFGPHVMDLANRLAYGGVLKAGAGVRPRTADDPEIVFVDTDGLHELAQVHRTGRKSGWWPAGILLSRALIDLHQDDGETAGIVTPYGVQAEATLEALRDIEQADRQLVEVGTAHRFQGREFPIVVFDTVEGRHGGGMWMADASARPGAGRWEREGLRLFNVAVTRVRTRLYVIGSGERLFHARAGTALGHLAALHQERKIRRLEATKLISPPADVAADLGPFGARLADVLGRHVEITAVDDERSFYETFTARLAEARHSVWLWSPWVARRVRAILPALKEAVARGVRVTVFVRDPSDSLQQKERFADCLAELRSIVPAVIEVNDMHQKIVVIDERLVMLGSLNVLSQHRTREVMVTMRGGHFARKILQHEHAEDFSRPPRCGRCRQRQIDLRRRSNGNWYWRCYNKACQGGPGKKAWTADIVFRGGRADRTV</sequence>
<accession>A0ABZ1SVT0</accession>
<evidence type="ECO:0000256" key="5">
    <source>
        <dbReference type="ARBA" id="ARBA00022840"/>
    </source>
</evidence>
<dbReference type="InterPro" id="IPR003593">
    <property type="entry name" value="AAA+_ATPase"/>
</dbReference>
<keyword evidence="6" id="KW-0175">Coiled coil</keyword>
<dbReference type="Pfam" id="PF13087">
    <property type="entry name" value="AAA_12"/>
    <property type="match status" value="1"/>
</dbReference>
<name>A0ABZ1SVT0_9ACTN</name>
<feature type="coiled-coil region" evidence="6">
    <location>
        <begin position="358"/>
        <end position="412"/>
    </location>
</feature>
<dbReference type="Pfam" id="PF13091">
    <property type="entry name" value="PLDc_2"/>
    <property type="match status" value="1"/>
</dbReference>
<dbReference type="InterPro" id="IPR041679">
    <property type="entry name" value="DNA2/NAM7-like_C"/>
</dbReference>
<feature type="coiled-coil region" evidence="6">
    <location>
        <begin position="529"/>
        <end position="578"/>
    </location>
</feature>
<dbReference type="PANTHER" id="PTHR43788">
    <property type="entry name" value="DNA2/NAM7 HELICASE FAMILY MEMBER"/>
    <property type="match status" value="1"/>
</dbReference>
<dbReference type="SMART" id="SM00382">
    <property type="entry name" value="AAA"/>
    <property type="match status" value="1"/>
</dbReference>
<dbReference type="InterPro" id="IPR041677">
    <property type="entry name" value="DNA2/NAM7_AAA_11"/>
</dbReference>
<evidence type="ECO:0000256" key="6">
    <source>
        <dbReference type="SAM" id="Coils"/>
    </source>
</evidence>
<organism evidence="9 10">
    <name type="scientific">Microbispora hainanensis</name>
    <dbReference type="NCBI Taxonomy" id="568844"/>
    <lineage>
        <taxon>Bacteria</taxon>
        <taxon>Bacillati</taxon>
        <taxon>Actinomycetota</taxon>
        <taxon>Actinomycetes</taxon>
        <taxon>Streptosporangiales</taxon>
        <taxon>Streptosporangiaceae</taxon>
        <taxon>Microbispora</taxon>
    </lineage>
</organism>
<dbReference type="Gene3D" id="3.40.50.300">
    <property type="entry name" value="P-loop containing nucleotide triphosphate hydrolases"/>
    <property type="match status" value="3"/>
</dbReference>
<dbReference type="PROSITE" id="PS50035">
    <property type="entry name" value="PLD"/>
    <property type="match status" value="1"/>
</dbReference>
<dbReference type="SUPFAM" id="SSF52540">
    <property type="entry name" value="P-loop containing nucleoside triphosphate hydrolases"/>
    <property type="match status" value="1"/>
</dbReference>
<dbReference type="InterPro" id="IPR001736">
    <property type="entry name" value="PLipase_D/transphosphatidylase"/>
</dbReference>
<evidence type="ECO:0000256" key="2">
    <source>
        <dbReference type="ARBA" id="ARBA00022741"/>
    </source>
</evidence>
<comment type="similarity">
    <text evidence="1">Belongs to the DNA2/NAM7 helicase family.</text>
</comment>
<dbReference type="InterPro" id="IPR050534">
    <property type="entry name" value="Coronavir_polyprotein_1ab"/>
</dbReference>
<feature type="domain" description="PLD phosphodiesterase" evidence="8">
    <location>
        <begin position="1028"/>
        <end position="1055"/>
    </location>
</feature>
<dbReference type="InterPro" id="IPR025202">
    <property type="entry name" value="PLD-like_dom"/>
</dbReference>
<evidence type="ECO:0000256" key="4">
    <source>
        <dbReference type="ARBA" id="ARBA00022806"/>
    </source>
</evidence>
<evidence type="ECO:0000313" key="9">
    <source>
        <dbReference type="EMBL" id="WUP76268.1"/>
    </source>
</evidence>
<dbReference type="PANTHER" id="PTHR43788:SF8">
    <property type="entry name" value="DNA-BINDING PROTEIN SMUBP-2"/>
    <property type="match status" value="1"/>
</dbReference>
<dbReference type="EMBL" id="CP108085">
    <property type="protein sequence ID" value="WUP76268.1"/>
    <property type="molecule type" value="Genomic_DNA"/>
</dbReference>
<dbReference type="Pfam" id="PF13086">
    <property type="entry name" value="AAA_11"/>
    <property type="match status" value="2"/>
</dbReference>
<keyword evidence="4" id="KW-0347">Helicase</keyword>
<keyword evidence="3" id="KW-0378">Hydrolase</keyword>
<dbReference type="SUPFAM" id="SSF56024">
    <property type="entry name" value="Phospholipase D/nuclease"/>
    <property type="match status" value="1"/>
</dbReference>
<proteinExistence type="inferred from homology"/>
<keyword evidence="5" id="KW-0067">ATP-binding</keyword>
<dbReference type="Gene3D" id="3.30.870.10">
    <property type="entry name" value="Endonuclease Chain A"/>
    <property type="match status" value="1"/>
</dbReference>
<dbReference type="RefSeq" id="WP_328709791.1">
    <property type="nucleotide sequence ID" value="NZ_CP108085.1"/>
</dbReference>
<evidence type="ECO:0000256" key="1">
    <source>
        <dbReference type="ARBA" id="ARBA00007913"/>
    </source>
</evidence>
<gene>
    <name evidence="9" type="ORF">OG913_04385</name>
</gene>
<feature type="compositionally biased region" description="Polar residues" evidence="7">
    <location>
        <begin position="1"/>
        <end position="11"/>
    </location>
</feature>
<protein>
    <submittedName>
        <fullName evidence="9">AAA domain-containing protein</fullName>
    </submittedName>
</protein>
<reference evidence="9" key="1">
    <citation type="submission" date="2022-10" db="EMBL/GenBank/DDBJ databases">
        <title>The complete genomes of actinobacterial strains from the NBC collection.</title>
        <authorList>
            <person name="Joergensen T.S."/>
            <person name="Alvarez Arevalo M."/>
            <person name="Sterndorff E.B."/>
            <person name="Faurdal D."/>
            <person name="Vuksanovic O."/>
            <person name="Mourched A.-S."/>
            <person name="Charusanti P."/>
            <person name="Shaw S."/>
            <person name="Blin K."/>
            <person name="Weber T."/>
        </authorList>
    </citation>
    <scope>NUCLEOTIDE SEQUENCE</scope>
    <source>
        <strain evidence="9">NBC_00254</strain>
    </source>
</reference>
<evidence type="ECO:0000259" key="8">
    <source>
        <dbReference type="PROSITE" id="PS50035"/>
    </source>
</evidence>
<dbReference type="Proteomes" id="UP001432011">
    <property type="component" value="Chromosome"/>
</dbReference>
<evidence type="ECO:0000313" key="10">
    <source>
        <dbReference type="Proteomes" id="UP001432011"/>
    </source>
</evidence>